<gene>
    <name evidence="4" type="ORF">D4764_18G0007020</name>
</gene>
<keyword evidence="2" id="KW-1133">Transmembrane helix</keyword>
<dbReference type="InterPro" id="IPR013783">
    <property type="entry name" value="Ig-like_fold"/>
</dbReference>
<dbReference type="AlphaFoldDB" id="A0A5C6NRZ2"/>
<sequence>MRTTLTSLLVSIQLFEACAELIFRQLAEGQALQLSCPLREQQGPPTGLHLYHRGGQTQTTLLSMAEGAEPKVNPQHRGRLQLHGGLRSPQVNVSVSDLQRGDTGLYVWELSSRENSSEEVSVSAAKVLLLVEGRWCPCSPSYPPLLLTLFVAAGLLLLALCCLALDNRLKVRKYHQPQPPVAIYEEMTSKKQQQQAGEIPPNHPEAPRHLEEVNFPVYANPNIRPPQDNHYACPRRLASNAHGK</sequence>
<dbReference type="InterPro" id="IPR036179">
    <property type="entry name" value="Ig-like_dom_sf"/>
</dbReference>
<keyword evidence="2" id="KW-0812">Transmembrane</keyword>
<feature type="region of interest" description="Disordered" evidence="1">
    <location>
        <begin position="188"/>
        <end position="244"/>
    </location>
</feature>
<accession>A0A5C6NRZ2</accession>
<dbReference type="InterPro" id="IPR039090">
    <property type="entry name" value="CD7"/>
</dbReference>
<evidence type="ECO:0000313" key="4">
    <source>
        <dbReference type="EMBL" id="TWW69896.1"/>
    </source>
</evidence>
<dbReference type="GO" id="GO:0038023">
    <property type="term" value="F:signaling receptor activity"/>
    <property type="evidence" value="ECO:0007669"/>
    <property type="project" value="InterPro"/>
</dbReference>
<dbReference type="Gene3D" id="2.60.40.10">
    <property type="entry name" value="Immunoglobulins"/>
    <property type="match status" value="1"/>
</dbReference>
<dbReference type="GO" id="GO:0016020">
    <property type="term" value="C:membrane"/>
    <property type="evidence" value="ECO:0007669"/>
    <property type="project" value="InterPro"/>
</dbReference>
<proteinExistence type="predicted"/>
<dbReference type="PANTHER" id="PTHR15343">
    <property type="entry name" value="CD7"/>
    <property type="match status" value="1"/>
</dbReference>
<organism evidence="4 5">
    <name type="scientific">Takifugu flavidus</name>
    <name type="common">sansaifugu</name>
    <dbReference type="NCBI Taxonomy" id="433684"/>
    <lineage>
        <taxon>Eukaryota</taxon>
        <taxon>Metazoa</taxon>
        <taxon>Chordata</taxon>
        <taxon>Craniata</taxon>
        <taxon>Vertebrata</taxon>
        <taxon>Euteleostomi</taxon>
        <taxon>Actinopterygii</taxon>
        <taxon>Neopterygii</taxon>
        <taxon>Teleostei</taxon>
        <taxon>Neoteleostei</taxon>
        <taxon>Acanthomorphata</taxon>
        <taxon>Eupercaria</taxon>
        <taxon>Tetraodontiformes</taxon>
        <taxon>Tetradontoidea</taxon>
        <taxon>Tetraodontidae</taxon>
        <taxon>Takifugu</taxon>
    </lineage>
</organism>
<dbReference type="PANTHER" id="PTHR15343:SF0">
    <property type="entry name" value="T-CELL ANTIGEN CD7"/>
    <property type="match status" value="1"/>
</dbReference>
<evidence type="ECO:0000313" key="5">
    <source>
        <dbReference type="Proteomes" id="UP000324091"/>
    </source>
</evidence>
<name>A0A5C6NRZ2_9TELE</name>
<evidence type="ECO:0008006" key="6">
    <source>
        <dbReference type="Google" id="ProtNLM"/>
    </source>
</evidence>
<dbReference type="SUPFAM" id="SSF48726">
    <property type="entry name" value="Immunoglobulin"/>
    <property type="match status" value="1"/>
</dbReference>
<comment type="caution">
    <text evidence="4">The sequence shown here is derived from an EMBL/GenBank/DDBJ whole genome shotgun (WGS) entry which is preliminary data.</text>
</comment>
<evidence type="ECO:0000256" key="1">
    <source>
        <dbReference type="SAM" id="MobiDB-lite"/>
    </source>
</evidence>
<keyword evidence="3" id="KW-0732">Signal</keyword>
<dbReference type="GO" id="GO:0002250">
    <property type="term" value="P:adaptive immune response"/>
    <property type="evidence" value="ECO:0007669"/>
    <property type="project" value="InterPro"/>
</dbReference>
<feature type="transmembrane region" description="Helical" evidence="2">
    <location>
        <begin position="145"/>
        <end position="165"/>
    </location>
</feature>
<evidence type="ECO:0000256" key="3">
    <source>
        <dbReference type="SAM" id="SignalP"/>
    </source>
</evidence>
<protein>
    <recommendedName>
        <fullName evidence="6">Immunoglobulin V-set domain-containing protein</fullName>
    </recommendedName>
</protein>
<dbReference type="Proteomes" id="UP000324091">
    <property type="component" value="Chromosome 18"/>
</dbReference>
<keyword evidence="2" id="KW-0472">Membrane</keyword>
<reference evidence="4 5" key="1">
    <citation type="submission" date="2019-04" db="EMBL/GenBank/DDBJ databases">
        <title>Chromosome genome assembly for Takifugu flavidus.</title>
        <authorList>
            <person name="Xiao S."/>
        </authorList>
    </citation>
    <scope>NUCLEOTIDE SEQUENCE [LARGE SCALE GENOMIC DNA]</scope>
    <source>
        <strain evidence="4">HTHZ2018</strain>
        <tissue evidence="4">Muscle</tissue>
    </source>
</reference>
<keyword evidence="5" id="KW-1185">Reference proteome</keyword>
<feature type="chain" id="PRO_5022732164" description="Immunoglobulin V-set domain-containing protein" evidence="3">
    <location>
        <begin position="20"/>
        <end position="244"/>
    </location>
</feature>
<feature type="signal peptide" evidence="3">
    <location>
        <begin position="1"/>
        <end position="19"/>
    </location>
</feature>
<dbReference type="EMBL" id="RHFK02000010">
    <property type="protein sequence ID" value="TWW69896.1"/>
    <property type="molecule type" value="Genomic_DNA"/>
</dbReference>
<evidence type="ECO:0000256" key="2">
    <source>
        <dbReference type="SAM" id="Phobius"/>
    </source>
</evidence>